<evidence type="ECO:0000256" key="1">
    <source>
        <dbReference type="SAM" id="Phobius"/>
    </source>
</evidence>
<gene>
    <name evidence="2" type="ORF">LCGC14_2823840</name>
</gene>
<reference evidence="2" key="1">
    <citation type="journal article" date="2015" name="Nature">
        <title>Complex archaea that bridge the gap between prokaryotes and eukaryotes.</title>
        <authorList>
            <person name="Spang A."/>
            <person name="Saw J.H."/>
            <person name="Jorgensen S.L."/>
            <person name="Zaremba-Niedzwiedzka K."/>
            <person name="Martijn J."/>
            <person name="Lind A.E."/>
            <person name="van Eijk R."/>
            <person name="Schleper C."/>
            <person name="Guy L."/>
            <person name="Ettema T.J."/>
        </authorList>
    </citation>
    <scope>NUCLEOTIDE SEQUENCE</scope>
</reference>
<evidence type="ECO:0000313" key="2">
    <source>
        <dbReference type="EMBL" id="KKK80403.1"/>
    </source>
</evidence>
<keyword evidence="1" id="KW-0812">Transmembrane</keyword>
<feature type="transmembrane region" description="Helical" evidence="1">
    <location>
        <begin position="60"/>
        <end position="78"/>
    </location>
</feature>
<comment type="caution">
    <text evidence="2">The sequence shown here is derived from an EMBL/GenBank/DDBJ whole genome shotgun (WGS) entry which is preliminary data.</text>
</comment>
<organism evidence="2">
    <name type="scientific">marine sediment metagenome</name>
    <dbReference type="NCBI Taxonomy" id="412755"/>
    <lineage>
        <taxon>unclassified sequences</taxon>
        <taxon>metagenomes</taxon>
        <taxon>ecological metagenomes</taxon>
    </lineage>
</organism>
<sequence length="88" mass="10416">MFFKRKEKTREELMNDVMSIVESLNMMPIYNTLTAYIITEINNIYAAFLRSKERKKITKFSYWLAGYLLGHYRGAGFFEMVSGGRKKQ</sequence>
<dbReference type="AlphaFoldDB" id="A0A0F8YG15"/>
<name>A0A0F8YG15_9ZZZZ</name>
<keyword evidence="1" id="KW-1133">Transmembrane helix</keyword>
<dbReference type="EMBL" id="LAZR01053596">
    <property type="protein sequence ID" value="KKK80403.1"/>
    <property type="molecule type" value="Genomic_DNA"/>
</dbReference>
<proteinExistence type="predicted"/>
<accession>A0A0F8YG15</accession>
<protein>
    <submittedName>
        <fullName evidence="2">Uncharacterized protein</fullName>
    </submittedName>
</protein>
<keyword evidence="1" id="KW-0472">Membrane</keyword>